<feature type="non-terminal residue" evidence="1">
    <location>
        <position position="63"/>
    </location>
</feature>
<accession>A0ABN7WX79</accession>
<evidence type="ECO:0000313" key="1">
    <source>
        <dbReference type="EMBL" id="CAG8842969.1"/>
    </source>
</evidence>
<keyword evidence="2" id="KW-1185">Reference proteome</keyword>
<organism evidence="1 2">
    <name type="scientific">Gigaspora margarita</name>
    <dbReference type="NCBI Taxonomy" id="4874"/>
    <lineage>
        <taxon>Eukaryota</taxon>
        <taxon>Fungi</taxon>
        <taxon>Fungi incertae sedis</taxon>
        <taxon>Mucoromycota</taxon>
        <taxon>Glomeromycotina</taxon>
        <taxon>Glomeromycetes</taxon>
        <taxon>Diversisporales</taxon>
        <taxon>Gigasporaceae</taxon>
        <taxon>Gigaspora</taxon>
    </lineage>
</organism>
<gene>
    <name evidence="1" type="ORF">GMARGA_LOCUS36279</name>
</gene>
<comment type="caution">
    <text evidence="1">The sequence shown here is derived from an EMBL/GenBank/DDBJ whole genome shotgun (WGS) entry which is preliminary data.</text>
</comment>
<evidence type="ECO:0000313" key="2">
    <source>
        <dbReference type="Proteomes" id="UP000789901"/>
    </source>
</evidence>
<dbReference type="Proteomes" id="UP000789901">
    <property type="component" value="Unassembled WGS sequence"/>
</dbReference>
<feature type="non-terminal residue" evidence="1">
    <location>
        <position position="1"/>
    </location>
</feature>
<reference evidence="1 2" key="1">
    <citation type="submission" date="2021-06" db="EMBL/GenBank/DDBJ databases">
        <authorList>
            <person name="Kallberg Y."/>
            <person name="Tangrot J."/>
            <person name="Rosling A."/>
        </authorList>
    </citation>
    <scope>NUCLEOTIDE SEQUENCE [LARGE SCALE GENOMIC DNA]</scope>
    <source>
        <strain evidence="1 2">120-4 pot B 10/14</strain>
    </source>
</reference>
<proteinExistence type="predicted"/>
<name>A0ABN7WX79_GIGMA</name>
<sequence>QLKIFEHRYVTDFWGDAREVAEMGCKEFKFYKNATNENIIRESVESGRDFSKHFKVSAQDLKI</sequence>
<dbReference type="EMBL" id="CAJVQB010070859">
    <property type="protein sequence ID" value="CAG8842969.1"/>
    <property type="molecule type" value="Genomic_DNA"/>
</dbReference>
<protein>
    <submittedName>
        <fullName evidence="1">1755_t:CDS:1</fullName>
    </submittedName>
</protein>